<accession>A0A5N6TRW0</accession>
<feature type="region of interest" description="Disordered" evidence="1">
    <location>
        <begin position="310"/>
        <end position="365"/>
    </location>
</feature>
<dbReference type="SUPFAM" id="SSF54616">
    <property type="entry name" value="DNA-binding domain of Mlu1-box binding protein MBP1"/>
    <property type="match status" value="1"/>
</dbReference>
<dbReference type="GO" id="GO:0030907">
    <property type="term" value="C:MBF transcription complex"/>
    <property type="evidence" value="ECO:0007669"/>
    <property type="project" value="TreeGrafter"/>
</dbReference>
<dbReference type="GO" id="GO:0003677">
    <property type="term" value="F:DNA binding"/>
    <property type="evidence" value="ECO:0007669"/>
    <property type="project" value="InterPro"/>
</dbReference>
<dbReference type="PROSITE" id="PS51299">
    <property type="entry name" value="HTH_APSES"/>
    <property type="match status" value="1"/>
</dbReference>
<feature type="compositionally biased region" description="Low complexity" evidence="1">
    <location>
        <begin position="276"/>
        <end position="286"/>
    </location>
</feature>
<dbReference type="GO" id="GO:0033309">
    <property type="term" value="C:SBF transcription complex"/>
    <property type="evidence" value="ECO:0007669"/>
    <property type="project" value="TreeGrafter"/>
</dbReference>
<keyword evidence="4" id="KW-1185">Reference proteome</keyword>
<evidence type="ECO:0000259" key="2">
    <source>
        <dbReference type="PROSITE" id="PS51299"/>
    </source>
</evidence>
<sequence length="409" mass="45777">MASIESLLNPLPAVAPPSSIPTSDHVACKSPHLKKQKIAKDAPVFNRGEARGKLRYPPCEERDADLTRLHREFQLHPMGDIAAYPRHIPYNSDKKTFQEKTGRESFELFQYTFKVPGDDKQWTVTWDYNIGLVRTTHLFKCQNFSKTTPAKVLNANPGLRDICHSITGGAIAAQGYWMPYDAAKAVAATFCWRIRYALTPLFGLDFPNLCVPPTDHTRYGRMVIDAAVVRKATEAATFYRVLELNPPELAPLRPSVCHPIVPGEAKKPNTSKHRSQSSQDSSSGYSTPETYCVSPASPIRHIFTPVNTPAAVSRSLPKPHKPSDSDTEGASSDSMDTPTDTDEEYRDSDADKRTRACNMETRSRRKYRSALFAREVKAAHALLSLYAQDAHGEDYIWVEQGKKRRRASN</sequence>
<feature type="domain" description="HTH APSES-type" evidence="2">
    <location>
        <begin position="95"/>
        <end position="213"/>
    </location>
</feature>
<name>A0A5N6TRW0_ASPAV</name>
<dbReference type="GO" id="GO:0000981">
    <property type="term" value="F:DNA-binding transcription factor activity, RNA polymerase II-specific"/>
    <property type="evidence" value="ECO:0007669"/>
    <property type="project" value="UniProtKB-ARBA"/>
</dbReference>
<dbReference type="InterPro" id="IPR003163">
    <property type="entry name" value="Tscrpt_reg_HTH_APSES-type"/>
</dbReference>
<feature type="region of interest" description="Disordered" evidence="1">
    <location>
        <begin position="253"/>
        <end position="290"/>
    </location>
</feature>
<proteinExistence type="predicted"/>
<reference evidence="3 4" key="1">
    <citation type="submission" date="2019-04" db="EMBL/GenBank/DDBJ databases">
        <title>Friends and foes A comparative genomics study of 23 Aspergillus species from section Flavi.</title>
        <authorList>
            <consortium name="DOE Joint Genome Institute"/>
            <person name="Kjaerbolling I."/>
            <person name="Vesth T."/>
            <person name="Frisvad J.C."/>
            <person name="Nybo J.L."/>
            <person name="Theobald S."/>
            <person name="Kildgaard S."/>
            <person name="Isbrandt T."/>
            <person name="Kuo A."/>
            <person name="Sato A."/>
            <person name="Lyhne E.K."/>
            <person name="Kogle M.E."/>
            <person name="Wiebenga A."/>
            <person name="Kun R.S."/>
            <person name="Lubbers R.J."/>
            <person name="Makela M.R."/>
            <person name="Barry K."/>
            <person name="Chovatia M."/>
            <person name="Clum A."/>
            <person name="Daum C."/>
            <person name="Haridas S."/>
            <person name="He G."/>
            <person name="LaButti K."/>
            <person name="Lipzen A."/>
            <person name="Mondo S."/>
            <person name="Riley R."/>
            <person name="Salamov A."/>
            <person name="Simmons B.A."/>
            <person name="Magnuson J.K."/>
            <person name="Henrissat B."/>
            <person name="Mortensen U.H."/>
            <person name="Larsen T.O."/>
            <person name="Devries R.P."/>
            <person name="Grigoriev I.V."/>
            <person name="Machida M."/>
            <person name="Baker S.E."/>
            <person name="Andersen M.R."/>
        </authorList>
    </citation>
    <scope>NUCLEOTIDE SEQUENCE [LARGE SCALE GENOMIC DNA]</scope>
    <source>
        <strain evidence="3 4">IBT 18842</strain>
    </source>
</reference>
<evidence type="ECO:0000256" key="1">
    <source>
        <dbReference type="SAM" id="MobiDB-lite"/>
    </source>
</evidence>
<dbReference type="InterPro" id="IPR051642">
    <property type="entry name" value="SWI6-like"/>
</dbReference>
<gene>
    <name evidence="3" type="ORF">BDV25DRAFT_130816</name>
</gene>
<dbReference type="Gene3D" id="3.10.260.10">
    <property type="entry name" value="Transcription regulator HTH, APSES-type DNA-binding domain"/>
    <property type="match status" value="1"/>
</dbReference>
<evidence type="ECO:0000313" key="3">
    <source>
        <dbReference type="EMBL" id="KAE8148889.1"/>
    </source>
</evidence>
<dbReference type="OrthoDB" id="5562739at2759"/>
<dbReference type="InterPro" id="IPR036887">
    <property type="entry name" value="HTH_APSES_sf"/>
</dbReference>
<organism evidence="3 4">
    <name type="scientific">Aspergillus avenaceus</name>
    <dbReference type="NCBI Taxonomy" id="36643"/>
    <lineage>
        <taxon>Eukaryota</taxon>
        <taxon>Fungi</taxon>
        <taxon>Dikarya</taxon>
        <taxon>Ascomycota</taxon>
        <taxon>Pezizomycotina</taxon>
        <taxon>Eurotiomycetes</taxon>
        <taxon>Eurotiomycetidae</taxon>
        <taxon>Eurotiales</taxon>
        <taxon>Aspergillaceae</taxon>
        <taxon>Aspergillus</taxon>
        <taxon>Aspergillus subgen. Circumdati</taxon>
    </lineage>
</organism>
<dbReference type="PANTHER" id="PTHR43828:SF5">
    <property type="entry name" value="TRANSCRIPTIONAL REPRESSOR XBP1"/>
    <property type="match status" value="1"/>
</dbReference>
<evidence type="ECO:0000313" key="4">
    <source>
        <dbReference type="Proteomes" id="UP000325780"/>
    </source>
</evidence>
<protein>
    <recommendedName>
        <fullName evidence="2">HTH APSES-type domain-containing protein</fullName>
    </recommendedName>
</protein>
<dbReference type="AlphaFoldDB" id="A0A5N6TRW0"/>
<dbReference type="PANTHER" id="PTHR43828">
    <property type="entry name" value="ASPARAGINASE"/>
    <property type="match status" value="1"/>
</dbReference>
<dbReference type="Proteomes" id="UP000325780">
    <property type="component" value="Unassembled WGS sequence"/>
</dbReference>
<dbReference type="EMBL" id="ML742142">
    <property type="protein sequence ID" value="KAE8148889.1"/>
    <property type="molecule type" value="Genomic_DNA"/>
</dbReference>